<name>A0A5C4UX03_9ACTN</name>
<feature type="compositionally biased region" description="Low complexity" evidence="1">
    <location>
        <begin position="1"/>
        <end position="12"/>
    </location>
</feature>
<comment type="caution">
    <text evidence="3">The sequence shown here is derived from an EMBL/GenBank/DDBJ whole genome shotgun (WGS) entry which is preliminary data.</text>
</comment>
<evidence type="ECO:0000313" key="3">
    <source>
        <dbReference type="EMBL" id="TNM28221.1"/>
    </source>
</evidence>
<proteinExistence type="predicted"/>
<reference evidence="3 4" key="1">
    <citation type="submission" date="2019-06" db="EMBL/GenBank/DDBJ databases">
        <title>Draft genome of Streptomyces sedi sp. JCM16909.</title>
        <authorList>
            <person name="Klykleung N."/>
            <person name="Tanasupawat S."/>
            <person name="Kudo T."/>
            <person name="Yuki M."/>
            <person name="Ohkuma M."/>
        </authorList>
    </citation>
    <scope>NUCLEOTIDE SEQUENCE [LARGE SCALE GENOMIC DNA]</scope>
    <source>
        <strain evidence="3 4">JCM 16909</strain>
    </source>
</reference>
<feature type="region of interest" description="Disordered" evidence="1">
    <location>
        <begin position="1"/>
        <end position="24"/>
    </location>
</feature>
<dbReference type="Pfam" id="PF14016">
    <property type="entry name" value="DUF4232"/>
    <property type="match status" value="1"/>
</dbReference>
<dbReference type="OrthoDB" id="485007at2"/>
<dbReference type="AlphaFoldDB" id="A0A5C4UX03"/>
<feature type="domain" description="DUF4232" evidence="2">
    <location>
        <begin position="101"/>
        <end position="228"/>
    </location>
</feature>
<evidence type="ECO:0000259" key="2">
    <source>
        <dbReference type="Pfam" id="PF14016"/>
    </source>
</evidence>
<feature type="region of interest" description="Disordered" evidence="1">
    <location>
        <begin position="184"/>
        <end position="217"/>
    </location>
</feature>
<evidence type="ECO:0000256" key="1">
    <source>
        <dbReference type="SAM" id="MobiDB-lite"/>
    </source>
</evidence>
<dbReference type="InterPro" id="IPR025326">
    <property type="entry name" value="DUF4232"/>
</dbReference>
<accession>A0A5C4UX03</accession>
<dbReference type="Proteomes" id="UP000311713">
    <property type="component" value="Unassembled WGS sequence"/>
</dbReference>
<feature type="region of interest" description="Disordered" evidence="1">
    <location>
        <begin position="130"/>
        <end position="150"/>
    </location>
</feature>
<keyword evidence="4" id="KW-1185">Reference proteome</keyword>
<feature type="region of interest" description="Disordered" evidence="1">
    <location>
        <begin position="41"/>
        <end position="98"/>
    </location>
</feature>
<organism evidence="3 4">
    <name type="scientific">Streptomyces sedi</name>
    <dbReference type="NCBI Taxonomy" id="555059"/>
    <lineage>
        <taxon>Bacteria</taxon>
        <taxon>Bacillati</taxon>
        <taxon>Actinomycetota</taxon>
        <taxon>Actinomycetes</taxon>
        <taxon>Kitasatosporales</taxon>
        <taxon>Streptomycetaceae</taxon>
        <taxon>Streptomyces</taxon>
    </lineage>
</organism>
<protein>
    <submittedName>
        <fullName evidence="3">DUF4232 domain-containing protein</fullName>
    </submittedName>
</protein>
<dbReference type="RefSeq" id="WP_139646869.1">
    <property type="nucleotide sequence ID" value="NZ_BAAAZS010000028.1"/>
</dbReference>
<feature type="compositionally biased region" description="Basic and acidic residues" evidence="1">
    <location>
        <begin position="53"/>
        <end position="67"/>
    </location>
</feature>
<sequence length="238" mass="24540">MTPRSRSPLSRPLFRRSPSRAASRVPLALGAALAATGLLLTGCSGSEDSEGDAAEREASAPDERSDPRPQAGSEGSDAPDDESAAPPPEADGAAADAADWCATDALSATVTPLDSGAGNRHATLVLTNSSDTDCRTQGWPGLELATGDEALPTTTVRDTSREADQLTLAPGESAWSQLRWTVVPGEEDPADGPCGPEPTTLRVIPPDTREATEADWEWGEVCGDGRIEARALAAGEGP</sequence>
<evidence type="ECO:0000313" key="4">
    <source>
        <dbReference type="Proteomes" id="UP000311713"/>
    </source>
</evidence>
<dbReference type="EMBL" id="VDGT01000014">
    <property type="protein sequence ID" value="TNM28221.1"/>
    <property type="molecule type" value="Genomic_DNA"/>
</dbReference>
<gene>
    <name evidence="3" type="ORF">FH715_18885</name>
</gene>